<dbReference type="Gene3D" id="3.10.180.10">
    <property type="entry name" value="2,3-Dihydroxybiphenyl 1,2-Dioxygenase, domain 1"/>
    <property type="match status" value="1"/>
</dbReference>
<dbReference type="InterPro" id="IPR037523">
    <property type="entry name" value="VOC_core"/>
</dbReference>
<dbReference type="Pfam" id="PF00903">
    <property type="entry name" value="Glyoxalase"/>
    <property type="match status" value="1"/>
</dbReference>
<feature type="compositionally biased region" description="Basic and acidic residues" evidence="1">
    <location>
        <begin position="91"/>
        <end position="101"/>
    </location>
</feature>
<dbReference type="PROSITE" id="PS51819">
    <property type="entry name" value="VOC"/>
    <property type="match status" value="1"/>
</dbReference>
<protein>
    <recommendedName>
        <fullName evidence="2">VOC domain-containing protein</fullName>
    </recommendedName>
</protein>
<dbReference type="EMBL" id="QHBU01000207">
    <property type="protein sequence ID" value="PZR79415.1"/>
    <property type="molecule type" value="Genomic_DNA"/>
</dbReference>
<name>A0A2W5Z931_9BACT</name>
<evidence type="ECO:0000313" key="3">
    <source>
        <dbReference type="EMBL" id="PZR79415.1"/>
    </source>
</evidence>
<dbReference type="Proteomes" id="UP000248724">
    <property type="component" value="Unassembled WGS sequence"/>
</dbReference>
<dbReference type="InterPro" id="IPR029068">
    <property type="entry name" value="Glyas_Bleomycin-R_OHBP_Dase"/>
</dbReference>
<feature type="non-terminal residue" evidence="3">
    <location>
        <position position="1"/>
    </location>
</feature>
<evidence type="ECO:0000259" key="2">
    <source>
        <dbReference type="PROSITE" id="PS51819"/>
    </source>
</evidence>
<proteinExistence type="predicted"/>
<dbReference type="SUPFAM" id="SSF54593">
    <property type="entry name" value="Glyoxalase/Bleomycin resistance protein/Dihydroxybiphenyl dioxygenase"/>
    <property type="match status" value="1"/>
</dbReference>
<gene>
    <name evidence="3" type="ORF">DLM65_10775</name>
</gene>
<evidence type="ECO:0000256" key="1">
    <source>
        <dbReference type="SAM" id="MobiDB-lite"/>
    </source>
</evidence>
<evidence type="ECO:0000313" key="4">
    <source>
        <dbReference type="Proteomes" id="UP000248724"/>
    </source>
</evidence>
<organism evidence="3 4">
    <name type="scientific">Candidatus Aeolococcus gillhamiae</name>
    <dbReference type="NCBI Taxonomy" id="3127015"/>
    <lineage>
        <taxon>Bacteria</taxon>
        <taxon>Bacillati</taxon>
        <taxon>Candidatus Dormiibacterota</taxon>
        <taxon>Candidatus Dormibacteria</taxon>
        <taxon>Candidatus Aeolococcales</taxon>
        <taxon>Candidatus Aeolococcaceae</taxon>
        <taxon>Candidatus Aeolococcus</taxon>
    </lineage>
</organism>
<reference evidence="3 4" key="1">
    <citation type="journal article" date="2017" name="Nature">
        <title>Atmospheric trace gases support primary production in Antarctic desert surface soil.</title>
        <authorList>
            <person name="Ji M."/>
            <person name="Greening C."/>
            <person name="Vanwonterghem I."/>
            <person name="Carere C.R."/>
            <person name="Bay S.K."/>
            <person name="Steen J.A."/>
            <person name="Montgomery K."/>
            <person name="Lines T."/>
            <person name="Beardall J."/>
            <person name="van Dorst J."/>
            <person name="Snape I."/>
            <person name="Stott M.B."/>
            <person name="Hugenholtz P."/>
            <person name="Ferrari B.C."/>
        </authorList>
    </citation>
    <scope>NUCLEOTIDE SEQUENCE [LARGE SCALE GENOMIC DNA]</scope>
    <source>
        <strain evidence="3">RRmetagenome_bin12</strain>
    </source>
</reference>
<feature type="region of interest" description="Disordered" evidence="1">
    <location>
        <begin position="80"/>
        <end position="101"/>
    </location>
</feature>
<accession>A0A2W5Z931</accession>
<comment type="caution">
    <text evidence="3">The sequence shown here is derived from an EMBL/GenBank/DDBJ whole genome shotgun (WGS) entry which is preliminary data.</text>
</comment>
<dbReference type="AlphaFoldDB" id="A0A2W5Z931"/>
<sequence length="101" mass="11056">KRIRAAQLPGGIDLDFDSVEFARHWDKGWIAGMGVLGFKVGSRERVDEIFADLTGAGYRGQQGPYDAFWGTRYAVVEDPDGNAVGITSPVDPERRSDPGFP</sequence>
<dbReference type="InterPro" id="IPR004360">
    <property type="entry name" value="Glyas_Fos-R_dOase_dom"/>
</dbReference>
<feature type="domain" description="VOC" evidence="2">
    <location>
        <begin position="1"/>
        <end position="89"/>
    </location>
</feature>